<protein>
    <recommendedName>
        <fullName evidence="2">ADP-ribosylglycohydrolase</fullName>
    </recommendedName>
</protein>
<organism evidence="1">
    <name type="scientific">marine sediment metagenome</name>
    <dbReference type="NCBI Taxonomy" id="412755"/>
    <lineage>
        <taxon>unclassified sequences</taxon>
        <taxon>metagenomes</taxon>
        <taxon>ecological metagenomes</taxon>
    </lineage>
</organism>
<evidence type="ECO:0000313" key="1">
    <source>
        <dbReference type="EMBL" id="GAG82855.1"/>
    </source>
</evidence>
<dbReference type="EMBL" id="BART01015313">
    <property type="protein sequence ID" value="GAG82855.1"/>
    <property type="molecule type" value="Genomic_DNA"/>
</dbReference>
<feature type="non-terminal residue" evidence="1">
    <location>
        <position position="1"/>
    </location>
</feature>
<dbReference type="Pfam" id="PF03747">
    <property type="entry name" value="ADP_ribosyl_GH"/>
    <property type="match status" value="1"/>
</dbReference>
<comment type="caution">
    <text evidence="1">The sequence shown here is derived from an EMBL/GenBank/DDBJ whole genome shotgun (WGS) entry which is preliminary data.</text>
</comment>
<accession>X1AJW1</accession>
<evidence type="ECO:0008006" key="2">
    <source>
        <dbReference type="Google" id="ProtNLM"/>
    </source>
</evidence>
<dbReference type="InterPro" id="IPR036705">
    <property type="entry name" value="Ribosyl_crysJ1_sf"/>
</dbReference>
<gene>
    <name evidence="1" type="ORF">S01H4_29769</name>
</gene>
<dbReference type="Gene3D" id="1.10.4080.10">
    <property type="entry name" value="ADP-ribosylation/Crystallin J1"/>
    <property type="match status" value="1"/>
</dbReference>
<dbReference type="AlphaFoldDB" id="X1AJW1"/>
<name>X1AJW1_9ZZZZ</name>
<dbReference type="SUPFAM" id="SSF101478">
    <property type="entry name" value="ADP-ribosylglycohydrolase"/>
    <property type="match status" value="1"/>
</dbReference>
<proteinExistence type="predicted"/>
<reference evidence="1" key="1">
    <citation type="journal article" date="2014" name="Front. Microbiol.">
        <title>High frequency of phylogenetically diverse reductive dehalogenase-homologous genes in deep subseafloor sedimentary metagenomes.</title>
        <authorList>
            <person name="Kawai M."/>
            <person name="Futagami T."/>
            <person name="Toyoda A."/>
            <person name="Takaki Y."/>
            <person name="Nishi S."/>
            <person name="Hori S."/>
            <person name="Arai W."/>
            <person name="Tsubouchi T."/>
            <person name="Morono Y."/>
            <person name="Uchiyama I."/>
            <person name="Ito T."/>
            <person name="Fujiyama A."/>
            <person name="Inagaki F."/>
            <person name="Takami H."/>
        </authorList>
    </citation>
    <scope>NUCLEOTIDE SEQUENCE</scope>
    <source>
        <strain evidence="1">Expedition CK06-06</strain>
    </source>
</reference>
<sequence length="238" mass="25954">KAGENTLNSLLAIELFELIRRSGHYDATRWLDHYVSFMLTPEKHNDTYVEEYHRHFFTNYASGRKPINCGVRDIHIGGLVAVPAIIAAIGPRHPDIREIVQTHVSLTHKDQEVLSAADVLVRILASVSRGADLRESILEEASQWVSKAKIARWKDHPDRVVVGGILSSACYIPDAFPAALFLAYRHAGKPANGICSNAQCGGDSCHRGSVVGSLLAATSPLPQSLVDGLVATPRIYGN</sequence>
<dbReference type="InterPro" id="IPR005502">
    <property type="entry name" value="Ribosyl_crysJ1"/>
</dbReference>